<reference evidence="2" key="1">
    <citation type="submission" date="2020-06" db="EMBL/GenBank/DDBJ databases">
        <authorList>
            <person name="Onetto C."/>
        </authorList>
    </citation>
    <scope>NUCLEOTIDE SEQUENCE</scope>
</reference>
<gene>
    <name evidence="2" type="ORF">AWRI4620_LOCUS8262</name>
</gene>
<organism evidence="2 3">
    <name type="scientific">Aureobasidium uvarum</name>
    <dbReference type="NCBI Taxonomy" id="2773716"/>
    <lineage>
        <taxon>Eukaryota</taxon>
        <taxon>Fungi</taxon>
        <taxon>Dikarya</taxon>
        <taxon>Ascomycota</taxon>
        <taxon>Pezizomycotina</taxon>
        <taxon>Dothideomycetes</taxon>
        <taxon>Dothideomycetidae</taxon>
        <taxon>Dothideales</taxon>
        <taxon>Saccotheciaceae</taxon>
        <taxon>Aureobasidium</taxon>
    </lineage>
</organism>
<dbReference type="Proteomes" id="UP000745764">
    <property type="component" value="Unassembled WGS sequence"/>
</dbReference>
<proteinExistence type="predicted"/>
<evidence type="ECO:0000313" key="2">
    <source>
        <dbReference type="EMBL" id="CAD0114007.1"/>
    </source>
</evidence>
<comment type="caution">
    <text evidence="2">The sequence shown here is derived from an EMBL/GenBank/DDBJ whole genome shotgun (WGS) entry which is preliminary data.</text>
</comment>
<feature type="region of interest" description="Disordered" evidence="1">
    <location>
        <begin position="1"/>
        <end position="31"/>
    </location>
</feature>
<keyword evidence="3" id="KW-1185">Reference proteome</keyword>
<feature type="region of interest" description="Disordered" evidence="1">
    <location>
        <begin position="48"/>
        <end position="86"/>
    </location>
</feature>
<evidence type="ECO:0000256" key="1">
    <source>
        <dbReference type="SAM" id="MobiDB-lite"/>
    </source>
</evidence>
<protein>
    <submittedName>
        <fullName evidence="2">Uncharacterized protein</fullName>
    </submittedName>
</protein>
<name>A0A9N8KQ59_9PEZI</name>
<dbReference type="AlphaFoldDB" id="A0A9N8KQ59"/>
<accession>A0A9N8KQ59</accession>
<sequence length="126" mass="13159">MAATLAQSPHALHAQTTSPVHNAPAYETHGDLELHTASSPLTSSIMDERINTGSRPALPPLSHINDNDSAMEGAEDTAGRSSPVAQPQHTFGVSLVSSLPSADSLCVSHCTSSFVLQLDLWACDTA</sequence>
<dbReference type="EMBL" id="CAINUL010000016">
    <property type="protein sequence ID" value="CAD0114007.1"/>
    <property type="molecule type" value="Genomic_DNA"/>
</dbReference>
<evidence type="ECO:0000313" key="3">
    <source>
        <dbReference type="Proteomes" id="UP000745764"/>
    </source>
</evidence>